<dbReference type="GO" id="GO:0010181">
    <property type="term" value="F:FMN binding"/>
    <property type="evidence" value="ECO:0007669"/>
    <property type="project" value="InterPro"/>
</dbReference>
<feature type="domain" description="FMN-binding" evidence="2">
    <location>
        <begin position="86"/>
        <end position="167"/>
    </location>
</feature>
<keyword evidence="4" id="KW-1185">Reference proteome</keyword>
<feature type="chain" id="PRO_5002463170" evidence="1">
    <location>
        <begin position="22"/>
        <end position="174"/>
    </location>
</feature>
<evidence type="ECO:0000256" key="1">
    <source>
        <dbReference type="SAM" id="SignalP"/>
    </source>
</evidence>
<evidence type="ECO:0000313" key="3">
    <source>
        <dbReference type="EMBL" id="KJV35688.1"/>
    </source>
</evidence>
<name>A0A0F3KWU7_9GAMM</name>
<dbReference type="RefSeq" id="WP_045828785.1">
    <property type="nucleotide sequence ID" value="NZ_JZRB01000014.1"/>
</dbReference>
<reference evidence="3 4" key="1">
    <citation type="submission" date="2015-03" db="EMBL/GenBank/DDBJ databases">
        <title>Draft genome sequence of Luteibacter yeojuensis strain SU11.</title>
        <authorList>
            <person name="Sulaiman J."/>
            <person name="Priya K."/>
            <person name="Chan K.-G."/>
        </authorList>
    </citation>
    <scope>NUCLEOTIDE SEQUENCE [LARGE SCALE GENOMIC DNA]</scope>
    <source>
        <strain evidence="3 4">SU11</strain>
    </source>
</reference>
<keyword evidence="1" id="KW-0732">Signal</keyword>
<dbReference type="SMART" id="SM00900">
    <property type="entry name" value="FMN_bind"/>
    <property type="match status" value="1"/>
</dbReference>
<dbReference type="PATRIC" id="fig|345309.4.peg.540"/>
<proteinExistence type="predicted"/>
<gene>
    <name evidence="3" type="ORF">VI08_06690</name>
</gene>
<dbReference type="AlphaFoldDB" id="A0A0F3KWU7"/>
<organism evidence="3 4">
    <name type="scientific">Luteibacter yeojuensis</name>
    <dbReference type="NCBI Taxonomy" id="345309"/>
    <lineage>
        <taxon>Bacteria</taxon>
        <taxon>Pseudomonadati</taxon>
        <taxon>Pseudomonadota</taxon>
        <taxon>Gammaproteobacteria</taxon>
        <taxon>Lysobacterales</taxon>
        <taxon>Rhodanobacteraceae</taxon>
        <taxon>Luteibacter</taxon>
    </lineage>
</organism>
<evidence type="ECO:0000259" key="2">
    <source>
        <dbReference type="SMART" id="SM00900"/>
    </source>
</evidence>
<protein>
    <submittedName>
        <fullName evidence="3">FMN-binding protein</fullName>
    </submittedName>
</protein>
<evidence type="ECO:0000313" key="4">
    <source>
        <dbReference type="Proteomes" id="UP000033651"/>
    </source>
</evidence>
<feature type="signal peptide" evidence="1">
    <location>
        <begin position="1"/>
        <end position="21"/>
    </location>
</feature>
<dbReference type="Proteomes" id="UP000033651">
    <property type="component" value="Unassembled WGS sequence"/>
</dbReference>
<dbReference type="Pfam" id="PF04205">
    <property type="entry name" value="FMN_bind"/>
    <property type="match status" value="1"/>
</dbReference>
<accession>A0A0F3KWU7</accession>
<sequence length="174" mass="18834">MDHRFLLLPVAALVAVAPAQATQYLSADQARALIFPSLAMTAQDITLTPEQARAVEKASGASIVSPSMKAWRATTGELFIVDEVLGKHEYITYAVGFDASGGVKGLEILTYNESYGDQIRNPAWRAQFTGKHDDAPLVLDKDIQNISSATLSCKHITEGVRRLLAVRKVALGHD</sequence>
<dbReference type="GO" id="GO:0016020">
    <property type="term" value="C:membrane"/>
    <property type="evidence" value="ECO:0007669"/>
    <property type="project" value="InterPro"/>
</dbReference>
<dbReference type="EMBL" id="JZRB01000014">
    <property type="protein sequence ID" value="KJV35688.1"/>
    <property type="molecule type" value="Genomic_DNA"/>
</dbReference>
<comment type="caution">
    <text evidence="3">The sequence shown here is derived from an EMBL/GenBank/DDBJ whole genome shotgun (WGS) entry which is preliminary data.</text>
</comment>
<dbReference type="InterPro" id="IPR007329">
    <property type="entry name" value="FMN-bd"/>
</dbReference>
<dbReference type="OrthoDB" id="9778782at2"/>